<dbReference type="OrthoDB" id="9794720at2"/>
<keyword evidence="2" id="KW-0378">Hydrolase</keyword>
<dbReference type="PANTHER" id="PTHR37168">
    <property type="entry name" value="CRISPR-ASSOCIATED EXONUCLEASE CAS4"/>
    <property type="match status" value="1"/>
</dbReference>
<accession>A0A1G7T2Y0</accession>
<evidence type="ECO:0000313" key="2">
    <source>
        <dbReference type="EMBL" id="SDG29697.1"/>
    </source>
</evidence>
<dbReference type="InterPro" id="IPR011604">
    <property type="entry name" value="PDDEXK-like_dom_sf"/>
</dbReference>
<keyword evidence="3" id="KW-1185">Reference proteome</keyword>
<dbReference type="STRING" id="670482.SAMN04488542_1343"/>
<dbReference type="Proteomes" id="UP000198972">
    <property type="component" value="Unassembled WGS sequence"/>
</dbReference>
<keyword evidence="2" id="KW-0269">Exonuclease</keyword>
<dbReference type="GO" id="GO:0004527">
    <property type="term" value="F:exonuclease activity"/>
    <property type="evidence" value="ECO:0007669"/>
    <property type="project" value="UniProtKB-KW"/>
</dbReference>
<reference evidence="2 3" key="1">
    <citation type="submission" date="2016-10" db="EMBL/GenBank/DDBJ databases">
        <authorList>
            <person name="de Groot N.N."/>
        </authorList>
    </citation>
    <scope>NUCLEOTIDE SEQUENCE [LARGE SCALE GENOMIC DNA]</scope>
    <source>
        <strain evidence="2 3">DSM 28129</strain>
    </source>
</reference>
<feature type="domain" description="DUF83" evidence="1">
    <location>
        <begin position="4"/>
        <end position="163"/>
    </location>
</feature>
<name>A0A1G7T2Y0_9BACL</name>
<organism evidence="2 3">
    <name type="scientific">Fontibacillus panacisegetis</name>
    <dbReference type="NCBI Taxonomy" id="670482"/>
    <lineage>
        <taxon>Bacteria</taxon>
        <taxon>Bacillati</taxon>
        <taxon>Bacillota</taxon>
        <taxon>Bacilli</taxon>
        <taxon>Bacillales</taxon>
        <taxon>Paenibacillaceae</taxon>
        <taxon>Fontibacillus</taxon>
    </lineage>
</organism>
<dbReference type="RefSeq" id="WP_091235354.1">
    <property type="nucleotide sequence ID" value="NZ_FNBG01000034.1"/>
</dbReference>
<dbReference type="InterPro" id="IPR022765">
    <property type="entry name" value="Dna2/Cas4_DUF83"/>
</dbReference>
<gene>
    <name evidence="2" type="ORF">SAMN04488542_1343</name>
</gene>
<sequence length="164" mass="19477">MRITGTMVNYYVHCRRQCWLFANGMNFEDDSEDVRIGKVLHELKNESKSGREIAIEGIKVDKLTDQYVTEFKKSDSDIEATKWQTIYYMYVLKQKGMDRKGSIQFMERNRQDSTTISLELDEETEQHMISMLEEMEQYLDQDQPNPAVLDKKCKRCAYYAYCFL</sequence>
<protein>
    <submittedName>
        <fullName evidence="2">CRISPR-associated exonuclease, Cas4 family</fullName>
    </submittedName>
</protein>
<dbReference type="Gene3D" id="3.90.320.10">
    <property type="match status" value="1"/>
</dbReference>
<dbReference type="EMBL" id="FNBG01000034">
    <property type="protein sequence ID" value="SDG29697.1"/>
    <property type="molecule type" value="Genomic_DNA"/>
</dbReference>
<dbReference type="Pfam" id="PF01930">
    <property type="entry name" value="Cas_Cas4"/>
    <property type="match status" value="1"/>
</dbReference>
<evidence type="ECO:0000313" key="3">
    <source>
        <dbReference type="Proteomes" id="UP000198972"/>
    </source>
</evidence>
<proteinExistence type="predicted"/>
<dbReference type="AlphaFoldDB" id="A0A1G7T2Y0"/>
<keyword evidence="2" id="KW-0540">Nuclease</keyword>
<dbReference type="PANTHER" id="PTHR37168:SF2">
    <property type="entry name" value="CRISPR-ASSOCIATED EXONUCLEASE CAS4"/>
    <property type="match status" value="1"/>
</dbReference>
<evidence type="ECO:0000259" key="1">
    <source>
        <dbReference type="Pfam" id="PF01930"/>
    </source>
</evidence>